<keyword evidence="5" id="KW-1185">Reference proteome</keyword>
<dbReference type="PANTHER" id="PTHR23150:SF19">
    <property type="entry name" value="FORMYLGLYCINE-GENERATING ENZYME"/>
    <property type="match status" value="1"/>
</dbReference>
<dbReference type="Pfam" id="PF14870">
    <property type="entry name" value="PSII_BNR"/>
    <property type="match status" value="1"/>
</dbReference>
<evidence type="ECO:0000313" key="5">
    <source>
        <dbReference type="Proteomes" id="UP000326354"/>
    </source>
</evidence>
<evidence type="ECO:0000259" key="3">
    <source>
        <dbReference type="Pfam" id="PF14870"/>
    </source>
</evidence>
<dbReference type="InterPro" id="IPR042095">
    <property type="entry name" value="SUMF_sf"/>
</dbReference>
<dbReference type="AlphaFoldDB" id="A0A5S9IQK2"/>
<keyword evidence="1" id="KW-0812">Transmembrane</keyword>
<reference evidence="4 5" key="1">
    <citation type="submission" date="2019-08" db="EMBL/GenBank/DDBJ databases">
        <title>Complete genome sequence of Candidatus Uab amorphum.</title>
        <authorList>
            <person name="Shiratori T."/>
            <person name="Suzuki S."/>
            <person name="Kakizawa Y."/>
            <person name="Ishida K."/>
        </authorList>
    </citation>
    <scope>NUCLEOTIDE SEQUENCE [LARGE SCALE GENOMIC DNA]</scope>
    <source>
        <strain evidence="4 5">SRT547</strain>
    </source>
</reference>
<dbReference type="InterPro" id="IPR005532">
    <property type="entry name" value="SUMF_dom"/>
</dbReference>
<sequence>MKQNRIALAINKSIQQQDMWSWEKNTSLPQYMQVWIKRGVTQDQRIVINRWLLEHHFPDAIPRSQHHIAPVDGSQHQLRVDFIEKAVNTCDKKEPHITYHKVKCSRSKWWRYTLLTILSCLCGYLLTLRRYVPIINNSRDIIYIELAEKTTPSNVFYSNEYGFRARIDNDNNITIQDDNADKTLASWRVSGIHAQRNLRAITLHNDTIWAVGNRIILSSNDGKNWDYHQMYTRECINDIYSDGKITWCVGDGGAIYRGDGANWQRQDNIPFAHFRAICGEQNKLWVLGDNGTLLYRENHAKKWESATLPVTEDMYDFHVDDLDIWCVGSGGLLCYSMDGGITWQQVYVGSKDWHSIVKQGQKICVAGAEGQIAYSHDNGQTWNLPFSGSENNFYQLTAHDDHLWCVGEGQIYFSMDFGQTWVLQIATAESTVNGCCYDAKRKVLWTCGDYTAQRKHTIPEPFLHIDYHHQTQGYAYATQNGLFVVYNNRTVQKTTTEIQSLAYAKKHHLAYSDQNGTYLLNILTDTTQKIAESSQNLCFADNAVAMTIAKRVILYSLVTKRTIEVFVENDVTSISNIAISDSAQWLAIQEGHNILIYSIANGQRKKVLTASHASCIDFVREKLVYSDQHQLFVYDIVNDKTQVHRAHQANIYAISTFDNYIASVDHDQLLNVWRDHLLTTQQIPQVDKLIMGAIISVEDYGDLKILPQLAYIVDQQIYTQKLDTYLLQKRLEDAKILWPVDWENLQVNLQIRGSEQVRIHENTQYEIVLRNNETRTLRDLILQCTLPEGVVFINSNPSGTQQQSIRSYHIDAISELDTYKINLTLCMRKTGNHKINVLLLAQKREVKDVSLTAEAQQIPQNWDSKLWELCWNTQQEYIDFTVDEWAKLSHEKQVELARSYQDWYAKEKGLELMKVLKRRGQKFKFRMIPPGKFWMGSIKGEKDEVRHKVWISKVYWVGETEVTQGQWQTVIKDNPSRFKDVGVEGPVEQVSWEECQQFCDKVGMRLLTEAEWEYACRAGTTRTYNLGDSVDSDKINYRGREFRKKTTAVKSLANMNSWGCYDFHGNVWEWCSDWYNDYGTTEQRDPKGSIERSLRVFRGGSWYNWIGYCRSARRYGSRPGSHRSYLGLRLCISGTKVK</sequence>
<gene>
    <name evidence="4" type="ORF">UABAM_04635</name>
</gene>
<dbReference type="Pfam" id="PF03781">
    <property type="entry name" value="FGE-sulfatase"/>
    <property type="match status" value="1"/>
</dbReference>
<proteinExistence type="predicted"/>
<dbReference type="KEGG" id="uam:UABAM_04635"/>
<evidence type="ECO:0000313" key="4">
    <source>
        <dbReference type="EMBL" id="BBM86249.1"/>
    </source>
</evidence>
<dbReference type="Gene3D" id="3.90.1580.10">
    <property type="entry name" value="paralog of FGE (formylglycine-generating enzyme)"/>
    <property type="match status" value="1"/>
</dbReference>
<dbReference type="SUPFAM" id="SSF56436">
    <property type="entry name" value="C-type lectin-like"/>
    <property type="match status" value="1"/>
</dbReference>
<feature type="domain" description="Sulfatase-modifying factor enzyme-like" evidence="2">
    <location>
        <begin position="927"/>
        <end position="1130"/>
    </location>
</feature>
<dbReference type="Proteomes" id="UP000326354">
    <property type="component" value="Chromosome"/>
</dbReference>
<dbReference type="InterPro" id="IPR051043">
    <property type="entry name" value="Sulfatase_Mod_Factor_Kinase"/>
</dbReference>
<name>A0A5S9IQK2_UABAM</name>
<keyword evidence="1" id="KW-1133">Transmembrane helix</keyword>
<dbReference type="GO" id="GO:0120147">
    <property type="term" value="F:formylglycine-generating oxidase activity"/>
    <property type="evidence" value="ECO:0007669"/>
    <property type="project" value="TreeGrafter"/>
</dbReference>
<keyword evidence="1" id="KW-0472">Membrane</keyword>
<accession>A0A5S9IQK2</accession>
<dbReference type="RefSeq" id="WP_151970315.1">
    <property type="nucleotide sequence ID" value="NZ_AP019860.1"/>
</dbReference>
<dbReference type="SUPFAM" id="SSF50978">
    <property type="entry name" value="WD40 repeat-like"/>
    <property type="match status" value="1"/>
</dbReference>
<evidence type="ECO:0000256" key="1">
    <source>
        <dbReference type="SAM" id="Phobius"/>
    </source>
</evidence>
<dbReference type="SUPFAM" id="SSF110296">
    <property type="entry name" value="Oligoxyloglucan reducing end-specific cellobiohydrolase"/>
    <property type="match status" value="1"/>
</dbReference>
<dbReference type="OrthoDB" id="277950at2"/>
<evidence type="ECO:0008006" key="6">
    <source>
        <dbReference type="Google" id="ProtNLM"/>
    </source>
</evidence>
<evidence type="ECO:0000259" key="2">
    <source>
        <dbReference type="Pfam" id="PF03781"/>
    </source>
</evidence>
<dbReference type="EMBL" id="AP019860">
    <property type="protein sequence ID" value="BBM86249.1"/>
    <property type="molecule type" value="Genomic_DNA"/>
</dbReference>
<dbReference type="Gene3D" id="2.130.10.10">
    <property type="entry name" value="YVTN repeat-like/Quinoprotein amine dehydrogenase"/>
    <property type="match status" value="3"/>
</dbReference>
<protein>
    <recommendedName>
        <fullName evidence="6">Sulfatase-modifying factor enzyme domain-containing protein</fullName>
    </recommendedName>
</protein>
<feature type="transmembrane region" description="Helical" evidence="1">
    <location>
        <begin position="109"/>
        <end position="128"/>
    </location>
</feature>
<dbReference type="InterPro" id="IPR036322">
    <property type="entry name" value="WD40_repeat_dom_sf"/>
</dbReference>
<organism evidence="4 5">
    <name type="scientific">Uabimicrobium amorphum</name>
    <dbReference type="NCBI Taxonomy" id="2596890"/>
    <lineage>
        <taxon>Bacteria</taxon>
        <taxon>Pseudomonadati</taxon>
        <taxon>Planctomycetota</taxon>
        <taxon>Candidatus Uabimicrobiia</taxon>
        <taxon>Candidatus Uabimicrobiales</taxon>
        <taxon>Candidatus Uabimicrobiaceae</taxon>
        <taxon>Candidatus Uabimicrobium</taxon>
    </lineage>
</organism>
<feature type="domain" description="Photosynthesis system II assembly factor Ycf48/Hcf136-like" evidence="3">
    <location>
        <begin position="298"/>
        <end position="438"/>
    </location>
</feature>
<dbReference type="InterPro" id="IPR028203">
    <property type="entry name" value="PSII_CF48-like_dom"/>
</dbReference>
<dbReference type="InterPro" id="IPR015943">
    <property type="entry name" value="WD40/YVTN_repeat-like_dom_sf"/>
</dbReference>
<dbReference type="InterPro" id="IPR016187">
    <property type="entry name" value="CTDL_fold"/>
</dbReference>
<dbReference type="CDD" id="cd15482">
    <property type="entry name" value="Sialidase_non-viral"/>
    <property type="match status" value="1"/>
</dbReference>
<dbReference type="PANTHER" id="PTHR23150">
    <property type="entry name" value="SULFATASE MODIFYING FACTOR 1, 2"/>
    <property type="match status" value="1"/>
</dbReference>